<reference evidence="2 3" key="1">
    <citation type="journal article" date="2015" name="Genome Announc.">
        <title>Expanding the biotechnology potential of lactobacilli through comparative genomics of 213 strains and associated genera.</title>
        <authorList>
            <person name="Sun Z."/>
            <person name="Harris H.M."/>
            <person name="McCann A."/>
            <person name="Guo C."/>
            <person name="Argimon S."/>
            <person name="Zhang W."/>
            <person name="Yang X."/>
            <person name="Jeffery I.B."/>
            <person name="Cooney J.C."/>
            <person name="Kagawa T.F."/>
            <person name="Liu W."/>
            <person name="Song Y."/>
            <person name="Salvetti E."/>
            <person name="Wrobel A."/>
            <person name="Rasinkangas P."/>
            <person name="Parkhill J."/>
            <person name="Rea M.C."/>
            <person name="O'Sullivan O."/>
            <person name="Ritari J."/>
            <person name="Douillard F.P."/>
            <person name="Paul Ross R."/>
            <person name="Yang R."/>
            <person name="Briner A.E."/>
            <person name="Felis G.E."/>
            <person name="de Vos W.M."/>
            <person name="Barrangou R."/>
            <person name="Klaenhammer T.R."/>
            <person name="Caufield P.W."/>
            <person name="Cui Y."/>
            <person name="Zhang H."/>
            <person name="O'Toole P.W."/>
        </authorList>
    </citation>
    <scope>NUCLEOTIDE SEQUENCE [LARGE SCALE GENOMIC DNA]</scope>
    <source>
        <strain evidence="2 3">DSM 15945</strain>
    </source>
</reference>
<evidence type="ECO:0000313" key="3">
    <source>
        <dbReference type="Proteomes" id="UP000051922"/>
    </source>
</evidence>
<dbReference type="GO" id="GO:0003677">
    <property type="term" value="F:DNA binding"/>
    <property type="evidence" value="ECO:0007669"/>
    <property type="project" value="InterPro"/>
</dbReference>
<dbReference type="Gene3D" id="1.10.260.40">
    <property type="entry name" value="lambda repressor-like DNA-binding domains"/>
    <property type="match status" value="1"/>
</dbReference>
<dbReference type="InterPro" id="IPR010982">
    <property type="entry name" value="Lambda_DNA-bd_dom_sf"/>
</dbReference>
<dbReference type="EMBL" id="AZFJ01000046">
    <property type="protein sequence ID" value="KRL86228.1"/>
    <property type="molecule type" value="Genomic_DNA"/>
</dbReference>
<sequence>MIFLETFAMVKNISFDDYLSQQLKNHEFMAGFNAESAKLEIAVVVLKERERAGLTQRELAERAGVLQSTIARIEHGHNTSFDTMSKIAFALGKNLRLSLRELCKILRCWSNNTQNILVQFVMLC</sequence>
<name>A0A0R1U160_9LACO</name>
<organism evidence="2 3">
    <name type="scientific">Lacticaseibacillus pantheris DSM 15945 = JCM 12539 = NBRC 106106</name>
    <dbReference type="NCBI Taxonomy" id="1423783"/>
    <lineage>
        <taxon>Bacteria</taxon>
        <taxon>Bacillati</taxon>
        <taxon>Bacillota</taxon>
        <taxon>Bacilli</taxon>
        <taxon>Lactobacillales</taxon>
        <taxon>Lactobacillaceae</taxon>
        <taxon>Lacticaseibacillus</taxon>
    </lineage>
</organism>
<gene>
    <name evidence="2" type="ORF">FC50_GL000973</name>
</gene>
<evidence type="ECO:0000259" key="1">
    <source>
        <dbReference type="PROSITE" id="PS50943"/>
    </source>
</evidence>
<dbReference type="AlphaFoldDB" id="A0A0R1U160"/>
<proteinExistence type="predicted"/>
<dbReference type="PATRIC" id="fig|1423783.4.peg.1008"/>
<keyword evidence="3" id="KW-1185">Reference proteome</keyword>
<dbReference type="CDD" id="cd00093">
    <property type="entry name" value="HTH_XRE"/>
    <property type="match status" value="1"/>
</dbReference>
<dbReference type="Pfam" id="PF01381">
    <property type="entry name" value="HTH_3"/>
    <property type="match status" value="1"/>
</dbReference>
<protein>
    <recommendedName>
        <fullName evidence="1">HTH cro/C1-type domain-containing protein</fullName>
    </recommendedName>
</protein>
<accession>A0A0R1U160</accession>
<dbReference type="STRING" id="1423783.FC50_GL000973"/>
<dbReference type="PROSITE" id="PS50943">
    <property type="entry name" value="HTH_CROC1"/>
    <property type="match status" value="1"/>
</dbReference>
<dbReference type="Proteomes" id="UP000051922">
    <property type="component" value="Unassembled WGS sequence"/>
</dbReference>
<feature type="domain" description="HTH cro/C1-type" evidence="1">
    <location>
        <begin position="45"/>
        <end position="102"/>
    </location>
</feature>
<comment type="caution">
    <text evidence="2">The sequence shown here is derived from an EMBL/GenBank/DDBJ whole genome shotgun (WGS) entry which is preliminary data.</text>
</comment>
<dbReference type="SUPFAM" id="SSF47413">
    <property type="entry name" value="lambda repressor-like DNA-binding domains"/>
    <property type="match status" value="1"/>
</dbReference>
<evidence type="ECO:0000313" key="2">
    <source>
        <dbReference type="EMBL" id="KRL86228.1"/>
    </source>
</evidence>
<dbReference type="SMART" id="SM00530">
    <property type="entry name" value="HTH_XRE"/>
    <property type="match status" value="1"/>
</dbReference>
<dbReference type="InterPro" id="IPR001387">
    <property type="entry name" value="Cro/C1-type_HTH"/>
</dbReference>